<dbReference type="NCBIfam" id="TIGR01326">
    <property type="entry name" value="OAH_OAS_sulfhy"/>
    <property type="match status" value="1"/>
</dbReference>
<organism evidence="9 10">
    <name type="scientific">Bacillus coahuilensis p1.1.43</name>
    <dbReference type="NCBI Taxonomy" id="1150625"/>
    <lineage>
        <taxon>Bacteria</taxon>
        <taxon>Bacillati</taxon>
        <taxon>Bacillota</taxon>
        <taxon>Bacilli</taxon>
        <taxon>Bacillales</taxon>
        <taxon>Bacillaceae</taxon>
        <taxon>Bacillus</taxon>
    </lineage>
</organism>
<dbReference type="Pfam" id="PF01053">
    <property type="entry name" value="Cys_Met_Meta_PP"/>
    <property type="match status" value="1"/>
</dbReference>
<dbReference type="InterPro" id="IPR006235">
    <property type="entry name" value="OAc-hSer/O-AcSer_sulfhydrylase"/>
</dbReference>
<dbReference type="GO" id="GO:0019346">
    <property type="term" value="P:transsulfuration"/>
    <property type="evidence" value="ECO:0007669"/>
    <property type="project" value="InterPro"/>
</dbReference>
<accession>A0A147K615</accession>
<dbReference type="SUPFAM" id="SSF53383">
    <property type="entry name" value="PLP-dependent transferases"/>
    <property type="match status" value="1"/>
</dbReference>
<dbReference type="EMBL" id="LDYG01000042">
    <property type="protein sequence ID" value="KUP05231.1"/>
    <property type="molecule type" value="Genomic_DNA"/>
</dbReference>
<comment type="subunit">
    <text evidence="2">Homotetramer.</text>
</comment>
<evidence type="ECO:0000256" key="4">
    <source>
        <dbReference type="ARBA" id="ARBA00022898"/>
    </source>
</evidence>
<evidence type="ECO:0000256" key="5">
    <source>
        <dbReference type="ARBA" id="ARBA00060995"/>
    </source>
</evidence>
<dbReference type="InterPro" id="IPR054542">
    <property type="entry name" value="Cys_met_metab_PP"/>
</dbReference>
<dbReference type="InterPro" id="IPR015424">
    <property type="entry name" value="PyrdxlP-dep_Trfase"/>
</dbReference>
<keyword evidence="4 7" id="KW-0663">Pyridoxal phosphate</keyword>
<dbReference type="GO" id="GO:0005737">
    <property type="term" value="C:cytoplasm"/>
    <property type="evidence" value="ECO:0007669"/>
    <property type="project" value="TreeGrafter"/>
</dbReference>
<comment type="caution">
    <text evidence="9">The sequence shown here is derived from an EMBL/GenBank/DDBJ whole genome shotgun (WGS) entry which is preliminary data.</text>
</comment>
<gene>
    <name evidence="9" type="ORF">Q75_13335</name>
</gene>
<evidence type="ECO:0000256" key="3">
    <source>
        <dbReference type="ARBA" id="ARBA00022679"/>
    </source>
</evidence>
<dbReference type="PANTHER" id="PTHR43797">
    <property type="entry name" value="HOMOCYSTEINE/CYSTEINE SYNTHASE"/>
    <property type="match status" value="1"/>
</dbReference>
<evidence type="ECO:0000256" key="2">
    <source>
        <dbReference type="ARBA" id="ARBA00011881"/>
    </source>
</evidence>
<dbReference type="InterPro" id="IPR015422">
    <property type="entry name" value="PyrdxlP-dep_Trfase_small"/>
</dbReference>
<protein>
    <recommendedName>
        <fullName evidence="6">O-succinylhomoserine sulfhydrylase</fullName>
    </recommendedName>
</protein>
<dbReference type="PROSITE" id="PS00868">
    <property type="entry name" value="CYS_MET_METAB_PP"/>
    <property type="match status" value="1"/>
</dbReference>
<dbReference type="CDD" id="cd00614">
    <property type="entry name" value="CGS_like"/>
    <property type="match status" value="1"/>
</dbReference>
<evidence type="ECO:0000256" key="7">
    <source>
        <dbReference type="PIRSR" id="PIRSR001434-2"/>
    </source>
</evidence>
<name>A0A147K615_9BACI</name>
<dbReference type="PANTHER" id="PTHR43797:SF2">
    <property type="entry name" value="HOMOCYSTEINE_CYSTEINE SYNTHASE"/>
    <property type="match status" value="1"/>
</dbReference>
<evidence type="ECO:0000313" key="9">
    <source>
        <dbReference type="EMBL" id="KUP05231.1"/>
    </source>
</evidence>
<feature type="modified residue" description="N6-(pyridoxal phosphate)lysine" evidence="7">
    <location>
        <position position="211"/>
    </location>
</feature>
<dbReference type="STRING" id="1150625.Q75_13335"/>
<evidence type="ECO:0000256" key="6">
    <source>
        <dbReference type="ARBA" id="ARBA00071157"/>
    </source>
</evidence>
<proteinExistence type="inferred from homology"/>
<dbReference type="GO" id="GO:0004124">
    <property type="term" value="F:cysteine synthase activity"/>
    <property type="evidence" value="ECO:0007669"/>
    <property type="project" value="TreeGrafter"/>
</dbReference>
<dbReference type="Gene3D" id="3.90.1150.10">
    <property type="entry name" value="Aspartate Aminotransferase, domain 1"/>
    <property type="match status" value="1"/>
</dbReference>
<evidence type="ECO:0000256" key="1">
    <source>
        <dbReference type="ARBA" id="ARBA00001933"/>
    </source>
</evidence>
<dbReference type="FunFam" id="3.90.1150.10:FF:000033">
    <property type="entry name" value="Cystathionine gamma-synthase"/>
    <property type="match status" value="1"/>
</dbReference>
<dbReference type="InterPro" id="IPR015421">
    <property type="entry name" value="PyrdxlP-dep_Trfase_major"/>
</dbReference>
<dbReference type="FunFam" id="3.40.640.10:FF:000035">
    <property type="entry name" value="O-succinylhomoserine sulfhydrylase"/>
    <property type="match status" value="1"/>
</dbReference>
<sequence>MSKPSTSYRLESLLLHGGQEPDATTGSRAVPIYQTSSYVFESADHAAKLFSLEEPGNIYSRIGNPTVDVLEQRISLLEGGVGALALSSGMAAITYAILNIAEHGDEIISSSQVYGGTYNLFALTLPRYGITVKFVDGRDPENFRKAITSKTKGIFTEIISNPSLDVLDIEKVSTIAHENGVPLIVDNTFATPYVCRPIEHGADIVVHSATKWIGGHGTTIGGLVVDGGKFDWSNGKFKGFTEPDPSYNGLRYAQDIGEAAFIIKLRVQLLRDIGACLSPHSAFLLLQGLETLHLRVERHQENAVRVAKFLEAHEDVAWVNYLGLPSHASKHLADRYFDNGYGSIIVFGIKGGREAGRTLIDSVQLWSHLANVGDAKSLIIHPASTTHLQLSEADLVEAGVTPDLVRLSVGIEHVDDLIDDLQQAIAATKTKEVV</sequence>
<reference evidence="9 10" key="1">
    <citation type="journal article" date="2016" name="Front. Microbiol.">
        <title>Microevolution Analysis of Bacillus coahuilensis Unveils Differences in Phosphorus Acquisition Strategies and Their Regulation.</title>
        <authorList>
            <person name="Gomez-Lunar Z."/>
            <person name="Hernandez-Gonzalez I."/>
            <person name="Rodriguez-Torres M.D."/>
            <person name="Souza V."/>
            <person name="Olmedo-Alvarez G."/>
        </authorList>
    </citation>
    <scope>NUCLEOTIDE SEQUENCE [LARGE SCALE GENOMIC DNA]</scope>
    <source>
        <strain evidence="10">p1.1.43</strain>
    </source>
</reference>
<dbReference type="AlphaFoldDB" id="A0A147K615"/>
<dbReference type="GO" id="GO:0006535">
    <property type="term" value="P:cysteine biosynthetic process from serine"/>
    <property type="evidence" value="ECO:0007669"/>
    <property type="project" value="TreeGrafter"/>
</dbReference>
<evidence type="ECO:0000256" key="8">
    <source>
        <dbReference type="RuleBase" id="RU362118"/>
    </source>
</evidence>
<comment type="similarity">
    <text evidence="5">Belongs to the trans-sulfuration enzymes family. MetZ subfamily.</text>
</comment>
<dbReference type="Proteomes" id="UP000074108">
    <property type="component" value="Unassembled WGS sequence"/>
</dbReference>
<dbReference type="Gene3D" id="3.40.640.10">
    <property type="entry name" value="Type I PLP-dependent aspartate aminotransferase-like (Major domain)"/>
    <property type="match status" value="1"/>
</dbReference>
<keyword evidence="10" id="KW-1185">Reference proteome</keyword>
<dbReference type="InterPro" id="IPR000277">
    <property type="entry name" value="Cys/Met-Metab_PyrdxlP-dep_enz"/>
</dbReference>
<comment type="cofactor">
    <cofactor evidence="1 8">
        <name>pyridoxal 5'-phosphate</name>
        <dbReference type="ChEBI" id="CHEBI:597326"/>
    </cofactor>
</comment>
<dbReference type="RefSeq" id="WP_082686366.1">
    <property type="nucleotide sequence ID" value="NZ_LDYG01000042.1"/>
</dbReference>
<dbReference type="GO" id="GO:0071269">
    <property type="term" value="P:L-homocysteine biosynthetic process"/>
    <property type="evidence" value="ECO:0007669"/>
    <property type="project" value="TreeGrafter"/>
</dbReference>
<keyword evidence="3 9" id="KW-0808">Transferase</keyword>
<evidence type="ECO:0000313" key="10">
    <source>
        <dbReference type="Proteomes" id="UP000074108"/>
    </source>
</evidence>
<dbReference type="GO" id="GO:0030170">
    <property type="term" value="F:pyridoxal phosphate binding"/>
    <property type="evidence" value="ECO:0007669"/>
    <property type="project" value="InterPro"/>
</dbReference>
<dbReference type="PATRIC" id="fig|1150625.3.peg.2808"/>
<dbReference type="GO" id="GO:0003961">
    <property type="term" value="F:O-acetylhomoserine aminocarboxypropyltransferase activity"/>
    <property type="evidence" value="ECO:0007669"/>
    <property type="project" value="TreeGrafter"/>
</dbReference>
<dbReference type="PIRSF" id="PIRSF001434">
    <property type="entry name" value="CGS"/>
    <property type="match status" value="1"/>
</dbReference>